<evidence type="ECO:0000313" key="1">
    <source>
        <dbReference type="EMBL" id="MBS3182927.1"/>
    </source>
</evidence>
<proteinExistence type="predicted"/>
<reference evidence="1 2" key="1">
    <citation type="submission" date="2021-02" db="EMBL/GenBank/DDBJ databases">
        <title>Draft genome and description of Leucobacter sp nov strain Marseille-Q4368.</title>
        <authorList>
            <person name="Boxberger M."/>
            <person name="La Scola B."/>
        </authorList>
    </citation>
    <scope>NUCLEOTIDE SEQUENCE [LARGE SCALE GENOMIC DNA]</scope>
    <source>
        <strain evidence="1 2">Marseille-Q4368</strain>
    </source>
</reference>
<dbReference type="EMBL" id="JAFEVO010000001">
    <property type="protein sequence ID" value="MBS3182927.1"/>
    <property type="molecule type" value="Genomic_DNA"/>
</dbReference>
<keyword evidence="2" id="KW-1185">Reference proteome</keyword>
<sequence>MAHAPHIALIELQERLNKRMAIEYAEHPFSELPTEEQREVLARMARERQARWEAAMREAGRTTSRIPDASARRYADTVRPTGDGSIPLIHG</sequence>
<dbReference type="Proteomes" id="UP000811492">
    <property type="component" value="Unassembled WGS sequence"/>
</dbReference>
<comment type="caution">
    <text evidence="1">The sequence shown here is derived from an EMBL/GenBank/DDBJ whole genome shotgun (WGS) entry which is preliminary data.</text>
</comment>
<dbReference type="RefSeq" id="WP_211649902.1">
    <property type="nucleotide sequence ID" value="NZ_JAFEVO010000001.1"/>
</dbReference>
<protein>
    <submittedName>
        <fullName evidence="1">Uncharacterized protein</fullName>
    </submittedName>
</protein>
<organism evidence="1 2">
    <name type="scientific">Leucobacter manosquensis</name>
    <dbReference type="NCBI Taxonomy" id="2810611"/>
    <lineage>
        <taxon>Bacteria</taxon>
        <taxon>Bacillati</taxon>
        <taxon>Actinomycetota</taxon>
        <taxon>Actinomycetes</taxon>
        <taxon>Micrococcales</taxon>
        <taxon>Microbacteriaceae</taxon>
        <taxon>Leucobacter</taxon>
    </lineage>
</organism>
<accession>A0ABS5M6Z8</accession>
<gene>
    <name evidence="1" type="ORF">JSQ98_12100</name>
</gene>
<evidence type="ECO:0000313" key="2">
    <source>
        <dbReference type="Proteomes" id="UP000811492"/>
    </source>
</evidence>
<name>A0ABS5M6Z8_9MICO</name>